<dbReference type="Proteomes" id="UP001186944">
    <property type="component" value="Unassembled WGS sequence"/>
</dbReference>
<organism evidence="1 2">
    <name type="scientific">Pinctada imbricata</name>
    <name type="common">Atlantic pearl-oyster</name>
    <name type="synonym">Pinctada martensii</name>
    <dbReference type="NCBI Taxonomy" id="66713"/>
    <lineage>
        <taxon>Eukaryota</taxon>
        <taxon>Metazoa</taxon>
        <taxon>Spiralia</taxon>
        <taxon>Lophotrochozoa</taxon>
        <taxon>Mollusca</taxon>
        <taxon>Bivalvia</taxon>
        <taxon>Autobranchia</taxon>
        <taxon>Pteriomorphia</taxon>
        <taxon>Pterioida</taxon>
        <taxon>Pterioidea</taxon>
        <taxon>Pteriidae</taxon>
        <taxon>Pinctada</taxon>
    </lineage>
</organism>
<sequence>MLGSYPAFSDETSFVIRKYIRDPDKLKKYLVDDLHVMTELTAEALLNSTLNVVELTTNLGYFNFRRIVCSPDELKQYMIFPSGANIVKISDELCHINNDSIPTITDAVLKQIDVAAIIRSAKLLTTVTGKYELNDALDDIASLVDLLFSTSSFSSILQDLPMLMELPNLIRQMPSWFDKLINMQQFDTSSLDAIVNFLDPIIEKVSPESEPWNVTKQAVGQIKEIIGAVGDGKTLIRSFISFYFLIYQ</sequence>
<keyword evidence="2" id="KW-1185">Reference proteome</keyword>
<protein>
    <submittedName>
        <fullName evidence="1">Uncharacterized protein</fullName>
    </submittedName>
</protein>
<proteinExistence type="predicted"/>
<gene>
    <name evidence="1" type="ORF">FSP39_023774</name>
</gene>
<name>A0AA88XX94_PINIB</name>
<dbReference type="AlphaFoldDB" id="A0AA88XX94"/>
<accession>A0AA88XX94</accession>
<reference evidence="1" key="1">
    <citation type="submission" date="2019-08" db="EMBL/GenBank/DDBJ databases">
        <title>The improved chromosome-level genome for the pearl oyster Pinctada fucata martensii using PacBio sequencing and Hi-C.</title>
        <authorList>
            <person name="Zheng Z."/>
        </authorList>
    </citation>
    <scope>NUCLEOTIDE SEQUENCE</scope>
    <source>
        <strain evidence="1">ZZ-2019</strain>
        <tissue evidence="1">Adductor muscle</tissue>
    </source>
</reference>
<comment type="caution">
    <text evidence="1">The sequence shown here is derived from an EMBL/GenBank/DDBJ whole genome shotgun (WGS) entry which is preliminary data.</text>
</comment>
<evidence type="ECO:0000313" key="1">
    <source>
        <dbReference type="EMBL" id="KAK3091927.1"/>
    </source>
</evidence>
<evidence type="ECO:0000313" key="2">
    <source>
        <dbReference type="Proteomes" id="UP001186944"/>
    </source>
</evidence>
<dbReference type="EMBL" id="VSWD01000010">
    <property type="protein sequence ID" value="KAK3091927.1"/>
    <property type="molecule type" value="Genomic_DNA"/>
</dbReference>